<dbReference type="EMBL" id="QXGM01000002">
    <property type="protein sequence ID" value="RSX55211.1"/>
    <property type="molecule type" value="Genomic_DNA"/>
</dbReference>
<comment type="similarity">
    <text evidence="2 8">Belongs to the malic enzymes family.</text>
</comment>
<comment type="caution">
    <text evidence="11">The sequence shown here is derived from an EMBL/GenBank/DDBJ whole genome shotgun (WGS) entry which is preliminary data.</text>
</comment>
<evidence type="ECO:0000256" key="4">
    <source>
        <dbReference type="ARBA" id="ARBA00023027"/>
    </source>
</evidence>
<dbReference type="AlphaFoldDB" id="A0A430FQW4"/>
<evidence type="ECO:0000256" key="3">
    <source>
        <dbReference type="ARBA" id="ARBA00022723"/>
    </source>
</evidence>
<dbReference type="PRINTS" id="PR00072">
    <property type="entry name" value="MALOXRDTASE"/>
</dbReference>
<evidence type="ECO:0000259" key="10">
    <source>
        <dbReference type="SMART" id="SM01274"/>
    </source>
</evidence>
<keyword evidence="12" id="KW-1185">Reference proteome</keyword>
<dbReference type="Pfam" id="PF03949">
    <property type="entry name" value="Malic_M"/>
    <property type="match status" value="1"/>
</dbReference>
<reference evidence="11 12" key="1">
    <citation type="submission" date="2018-09" db="EMBL/GenBank/DDBJ databases">
        <title>Characterization of the phylogenetic diversity of five novel species belonging to the genus Bifidobacterium.</title>
        <authorList>
            <person name="Lugli G.A."/>
            <person name="Duranti S."/>
            <person name="Milani C."/>
        </authorList>
    </citation>
    <scope>NUCLEOTIDE SEQUENCE [LARGE SCALE GENOMIC DNA]</scope>
    <source>
        <strain evidence="11 12">2036B</strain>
    </source>
</reference>
<name>A0A430FQW4_9BIFI</name>
<dbReference type="GO" id="GO:0004470">
    <property type="term" value="F:malic enzyme activity"/>
    <property type="evidence" value="ECO:0007669"/>
    <property type="project" value="InterPro"/>
</dbReference>
<feature type="domain" description="Malic enzyme N-terminal" evidence="10">
    <location>
        <begin position="67"/>
        <end position="249"/>
    </location>
</feature>
<feature type="binding site" evidence="7">
    <location>
        <position position="258"/>
    </location>
    <ligand>
        <name>a divalent metal cation</name>
        <dbReference type="ChEBI" id="CHEBI:60240"/>
    </ligand>
</feature>
<dbReference type="GO" id="GO:0046872">
    <property type="term" value="F:metal ion binding"/>
    <property type="evidence" value="ECO:0007669"/>
    <property type="project" value="UniProtKB-KW"/>
</dbReference>
<dbReference type="NCBIfam" id="NF010052">
    <property type="entry name" value="PRK13529.1"/>
    <property type="match status" value="1"/>
</dbReference>
<dbReference type="SUPFAM" id="SSF51735">
    <property type="entry name" value="NAD(P)-binding Rossmann-fold domains"/>
    <property type="match status" value="1"/>
</dbReference>
<evidence type="ECO:0000259" key="9">
    <source>
        <dbReference type="SMART" id="SM00919"/>
    </source>
</evidence>
<evidence type="ECO:0000256" key="1">
    <source>
        <dbReference type="ARBA" id="ARBA00001936"/>
    </source>
</evidence>
<dbReference type="GO" id="GO:0006108">
    <property type="term" value="P:malate metabolic process"/>
    <property type="evidence" value="ECO:0007669"/>
    <property type="project" value="TreeGrafter"/>
</dbReference>
<accession>A0A430FQW4</accession>
<dbReference type="InterPro" id="IPR001891">
    <property type="entry name" value="Malic_OxRdtase"/>
</dbReference>
<dbReference type="InterPro" id="IPR046346">
    <property type="entry name" value="Aminoacid_DH-like_N_sf"/>
</dbReference>
<dbReference type="SUPFAM" id="SSF53223">
    <property type="entry name" value="Aminoacid dehydrogenase-like, N-terminal domain"/>
    <property type="match status" value="1"/>
</dbReference>
<dbReference type="Pfam" id="PF00390">
    <property type="entry name" value="malic"/>
    <property type="match status" value="1"/>
</dbReference>
<feature type="binding site" evidence="6">
    <location>
        <position position="407"/>
    </location>
    <ligand>
        <name>(S)-malate</name>
        <dbReference type="ChEBI" id="CHEBI:15589"/>
    </ligand>
</feature>
<keyword evidence="4" id="KW-0520">NAD</keyword>
<dbReference type="Proteomes" id="UP000287609">
    <property type="component" value="Unassembled WGS sequence"/>
</dbReference>
<dbReference type="InterPro" id="IPR015884">
    <property type="entry name" value="Malic_enzyme_CS"/>
</dbReference>
<comment type="cofactor">
    <cofactor evidence="7">
        <name>Mg(2+)</name>
        <dbReference type="ChEBI" id="CHEBI:18420"/>
    </cofactor>
    <cofactor evidence="7">
        <name>Mn(2+)</name>
        <dbReference type="ChEBI" id="CHEBI:29035"/>
    </cofactor>
    <text evidence="7">Divalent metal cations. Prefers magnesium or manganese.</text>
</comment>
<feature type="active site" description="Proton donor" evidence="5">
    <location>
        <position position="90"/>
    </location>
</feature>
<feature type="binding site" evidence="7">
    <location>
        <position position="235"/>
    </location>
    <ligand>
        <name>a divalent metal cation</name>
        <dbReference type="ChEBI" id="CHEBI:60240"/>
    </ligand>
</feature>
<feature type="domain" description="Malic enzyme NAD-binding" evidence="9">
    <location>
        <begin position="259"/>
        <end position="519"/>
    </location>
</feature>
<dbReference type="PROSITE" id="PS00331">
    <property type="entry name" value="MALIC_ENZYMES"/>
    <property type="match status" value="1"/>
</dbReference>
<dbReference type="PANTHER" id="PTHR23406">
    <property type="entry name" value="MALIC ENZYME-RELATED"/>
    <property type="match status" value="1"/>
</dbReference>
<protein>
    <submittedName>
        <fullName evidence="11">Malate oxidoreductase</fullName>
    </submittedName>
</protein>
<dbReference type="RefSeq" id="WP_125963871.1">
    <property type="nucleotide sequence ID" value="NZ_QXGM01000002.1"/>
</dbReference>
<evidence type="ECO:0000313" key="11">
    <source>
        <dbReference type="EMBL" id="RSX55211.1"/>
    </source>
</evidence>
<dbReference type="InterPro" id="IPR036291">
    <property type="entry name" value="NAD(P)-bd_dom_sf"/>
</dbReference>
<dbReference type="SMART" id="SM00919">
    <property type="entry name" value="Malic_M"/>
    <property type="match status" value="1"/>
</dbReference>
<organism evidence="11 12">
    <name type="scientific">Bifidobacterium dolichotidis</name>
    <dbReference type="NCBI Taxonomy" id="2306976"/>
    <lineage>
        <taxon>Bacteria</taxon>
        <taxon>Bacillati</taxon>
        <taxon>Actinomycetota</taxon>
        <taxon>Actinomycetes</taxon>
        <taxon>Bifidobacteriales</taxon>
        <taxon>Bifidobacteriaceae</taxon>
        <taxon>Bifidobacterium</taxon>
    </lineage>
</organism>
<feature type="active site" description="Proton acceptor" evidence="5">
    <location>
        <position position="163"/>
    </location>
</feature>
<dbReference type="SMART" id="SM01274">
    <property type="entry name" value="malic"/>
    <property type="match status" value="1"/>
</dbReference>
<feature type="binding site" evidence="7">
    <location>
        <position position="234"/>
    </location>
    <ligand>
        <name>a divalent metal cation</name>
        <dbReference type="ChEBI" id="CHEBI:60240"/>
    </ligand>
</feature>
<evidence type="ECO:0000256" key="6">
    <source>
        <dbReference type="PIRSR" id="PIRSR000106-2"/>
    </source>
</evidence>
<dbReference type="InterPro" id="IPR012301">
    <property type="entry name" value="Malic_N_dom"/>
</dbReference>
<sequence length="560" mass="61434">MKLPDIMRNPFTNKGTAFTLEERKQYGLAGLLPSAVETLDDQERRAYEQYNNCESNLQKYLMLSDLRNANATLYYRVVTEHLAEMLPIIYDPTIAEAIEKWSDDFRDAPALYLSVDHIDQIDEAFDNLGLGPDDVDLLVVSDAEQILGIGDWGVNGTEISIGKLAVYTAAAGVDPRRVVAVGLDAGTDNEALLNNPKYLGNRHARVRGEQYDRMIAEYLRSAAAHFPHAMLHFEDFGASNARRILEQYRDQYRIFNDDMQGTGAIVMAAVMSGLKITHSTFADQRLVVFGAGTAGSGMADQIAAAMVREGLSEDEAKARVWLVDINGLVTDDMKNLPNYQQPYARPAAEVADWKRDENGHIKLLEVIKHVHPTILIGTSTDHGAFTEDVIREMAAGTERPIVLPLSNPTEKIEAMPDDIIRWSDGRALISTGIPIDPVEYNGVTYHIGQANNALLYPGLGLGVIISAAEHITDGMLLAAANAAAGQVDVMTPGASLLPAVENLRESSATVAVAVAMQAVKDGVAEDLYAQAVHDGKADGRTEKDFWIERVHAMMWQPEYK</sequence>
<dbReference type="GO" id="GO:0051287">
    <property type="term" value="F:NAD binding"/>
    <property type="evidence" value="ECO:0007669"/>
    <property type="project" value="InterPro"/>
</dbReference>
<evidence type="ECO:0000256" key="5">
    <source>
        <dbReference type="PIRSR" id="PIRSR000106-1"/>
    </source>
</evidence>
<dbReference type="GO" id="GO:0016616">
    <property type="term" value="F:oxidoreductase activity, acting on the CH-OH group of donors, NAD or NADP as acceptor"/>
    <property type="evidence" value="ECO:0007669"/>
    <property type="project" value="InterPro"/>
</dbReference>
<dbReference type="GO" id="GO:0005829">
    <property type="term" value="C:cytosol"/>
    <property type="evidence" value="ECO:0007669"/>
    <property type="project" value="TreeGrafter"/>
</dbReference>
<evidence type="ECO:0000256" key="7">
    <source>
        <dbReference type="PIRSR" id="PIRSR000106-3"/>
    </source>
</evidence>
<gene>
    <name evidence="11" type="ORF">D2E26_1265</name>
</gene>
<dbReference type="Gene3D" id="3.40.50.10380">
    <property type="entry name" value="Malic enzyme, N-terminal domain"/>
    <property type="match status" value="1"/>
</dbReference>
<evidence type="ECO:0000256" key="2">
    <source>
        <dbReference type="ARBA" id="ARBA00008785"/>
    </source>
</evidence>
<dbReference type="PANTHER" id="PTHR23406:SF34">
    <property type="entry name" value="NAD-DEPENDENT MALIC ENZYME, MITOCHONDRIAL"/>
    <property type="match status" value="1"/>
</dbReference>
<dbReference type="OrthoDB" id="3314528at2"/>
<feature type="binding site" evidence="6">
    <location>
        <position position="451"/>
    </location>
    <ligand>
        <name>(S)-malate</name>
        <dbReference type="ChEBI" id="CHEBI:15589"/>
    </ligand>
</feature>
<comment type="cofactor">
    <cofactor evidence="1">
        <name>Mn(2+)</name>
        <dbReference type="ChEBI" id="CHEBI:29035"/>
    </cofactor>
</comment>
<dbReference type="InterPro" id="IPR012302">
    <property type="entry name" value="Malic_NAD-bd"/>
</dbReference>
<evidence type="ECO:0000256" key="8">
    <source>
        <dbReference type="RuleBase" id="RU003427"/>
    </source>
</evidence>
<dbReference type="Gene3D" id="3.40.50.720">
    <property type="entry name" value="NAD(P)-binding Rossmann-like Domain"/>
    <property type="match status" value="1"/>
</dbReference>
<evidence type="ECO:0000313" key="12">
    <source>
        <dbReference type="Proteomes" id="UP000287609"/>
    </source>
</evidence>
<proteinExistence type="inferred from homology"/>
<dbReference type="InterPro" id="IPR037062">
    <property type="entry name" value="Malic_N_dom_sf"/>
</dbReference>
<dbReference type="PIRSF" id="PIRSF000106">
    <property type="entry name" value="ME"/>
    <property type="match status" value="1"/>
</dbReference>
<keyword evidence="3 7" id="KW-0479">Metal-binding</keyword>